<dbReference type="Proteomes" id="UP001489004">
    <property type="component" value="Unassembled WGS sequence"/>
</dbReference>
<name>A0AAW1P1Q2_9CHLO</name>
<gene>
    <name evidence="2" type="ORF">WJX72_001197</name>
</gene>
<reference evidence="2 3" key="1">
    <citation type="journal article" date="2024" name="Nat. Commun.">
        <title>Phylogenomics reveals the evolutionary origins of lichenization in chlorophyte algae.</title>
        <authorList>
            <person name="Puginier C."/>
            <person name="Libourel C."/>
            <person name="Otte J."/>
            <person name="Skaloud P."/>
            <person name="Haon M."/>
            <person name="Grisel S."/>
            <person name="Petersen M."/>
            <person name="Berrin J.G."/>
            <person name="Delaux P.M."/>
            <person name="Dal Grande F."/>
            <person name="Keller J."/>
        </authorList>
    </citation>
    <scope>NUCLEOTIDE SEQUENCE [LARGE SCALE GENOMIC DNA]</scope>
    <source>
        <strain evidence="2 3">SAG 2043</strain>
    </source>
</reference>
<evidence type="ECO:0000256" key="1">
    <source>
        <dbReference type="SAM" id="MobiDB-lite"/>
    </source>
</evidence>
<evidence type="ECO:0000313" key="3">
    <source>
        <dbReference type="Proteomes" id="UP001489004"/>
    </source>
</evidence>
<feature type="compositionally biased region" description="Low complexity" evidence="1">
    <location>
        <begin position="75"/>
        <end position="85"/>
    </location>
</feature>
<feature type="region of interest" description="Disordered" evidence="1">
    <location>
        <begin position="54"/>
        <end position="136"/>
    </location>
</feature>
<protein>
    <submittedName>
        <fullName evidence="2">Uncharacterized protein</fullName>
    </submittedName>
</protein>
<sequence length="136" mass="14752">MAFRDKPRGKGFKLQRNDRKVMVPGLTNPAKAAKASFSTLDARFTILNELKQQTAVRQSQGREALLAKKRGMPAPQSKPQSQQQRGEGKGRRRGGKPGTSQAPKRRGYRRSAYEGVGIHVPPTGGVIGAAPMMAEA</sequence>
<evidence type="ECO:0000313" key="2">
    <source>
        <dbReference type="EMBL" id="KAK9804205.1"/>
    </source>
</evidence>
<feature type="region of interest" description="Disordered" evidence="1">
    <location>
        <begin position="1"/>
        <end position="26"/>
    </location>
</feature>
<dbReference type="EMBL" id="JALJOR010000018">
    <property type="protein sequence ID" value="KAK9804205.1"/>
    <property type="molecule type" value="Genomic_DNA"/>
</dbReference>
<organism evidence="2 3">
    <name type="scientific">[Myrmecia] bisecta</name>
    <dbReference type="NCBI Taxonomy" id="41462"/>
    <lineage>
        <taxon>Eukaryota</taxon>
        <taxon>Viridiplantae</taxon>
        <taxon>Chlorophyta</taxon>
        <taxon>core chlorophytes</taxon>
        <taxon>Trebouxiophyceae</taxon>
        <taxon>Trebouxiales</taxon>
        <taxon>Trebouxiaceae</taxon>
        <taxon>Myrmecia</taxon>
    </lineage>
</organism>
<comment type="caution">
    <text evidence="2">The sequence shown here is derived from an EMBL/GenBank/DDBJ whole genome shotgun (WGS) entry which is preliminary data.</text>
</comment>
<dbReference type="AlphaFoldDB" id="A0AAW1P1Q2"/>
<keyword evidence="3" id="KW-1185">Reference proteome</keyword>
<accession>A0AAW1P1Q2</accession>
<proteinExistence type="predicted"/>